<keyword evidence="3" id="KW-1185">Reference proteome</keyword>
<protein>
    <submittedName>
        <fullName evidence="2">Uncharacterized protein</fullName>
    </submittedName>
</protein>
<keyword evidence="1" id="KW-0812">Transmembrane</keyword>
<dbReference type="AlphaFoldDB" id="A0A7Y9RQL3"/>
<comment type="caution">
    <text evidence="2">The sequence shown here is derived from an EMBL/GenBank/DDBJ whole genome shotgun (WGS) entry which is preliminary data.</text>
</comment>
<name>A0A7Y9RQL3_9ACTN</name>
<evidence type="ECO:0000313" key="2">
    <source>
        <dbReference type="EMBL" id="NYG54726.1"/>
    </source>
</evidence>
<feature type="transmembrane region" description="Helical" evidence="1">
    <location>
        <begin position="45"/>
        <end position="65"/>
    </location>
</feature>
<dbReference type="EMBL" id="JACCAC010000001">
    <property type="protein sequence ID" value="NYG54726.1"/>
    <property type="molecule type" value="Genomic_DNA"/>
</dbReference>
<gene>
    <name evidence="2" type="ORF">BJ989_001030</name>
</gene>
<evidence type="ECO:0000313" key="3">
    <source>
        <dbReference type="Proteomes" id="UP000544110"/>
    </source>
</evidence>
<keyword evidence="1" id="KW-1133">Transmembrane helix</keyword>
<reference evidence="2 3" key="1">
    <citation type="submission" date="2020-07" db="EMBL/GenBank/DDBJ databases">
        <title>Sequencing the genomes of 1000 actinobacteria strains.</title>
        <authorList>
            <person name="Klenk H.-P."/>
        </authorList>
    </citation>
    <scope>NUCLEOTIDE SEQUENCE [LARGE SCALE GENOMIC DNA]</scope>
    <source>
        <strain evidence="2 3">DSM 24552</strain>
    </source>
</reference>
<keyword evidence="1" id="KW-0472">Membrane</keyword>
<evidence type="ECO:0000256" key="1">
    <source>
        <dbReference type="SAM" id="Phobius"/>
    </source>
</evidence>
<dbReference type="RefSeq" id="WP_179517294.1">
    <property type="nucleotide sequence ID" value="NZ_JACCAC010000001.1"/>
</dbReference>
<organism evidence="2 3">
    <name type="scientific">Nocardioides perillae</name>
    <dbReference type="NCBI Taxonomy" id="1119534"/>
    <lineage>
        <taxon>Bacteria</taxon>
        <taxon>Bacillati</taxon>
        <taxon>Actinomycetota</taxon>
        <taxon>Actinomycetes</taxon>
        <taxon>Propionibacteriales</taxon>
        <taxon>Nocardioidaceae</taxon>
        <taxon>Nocardioides</taxon>
    </lineage>
</organism>
<proteinExistence type="predicted"/>
<accession>A0A7Y9RQL3</accession>
<dbReference type="Proteomes" id="UP000544110">
    <property type="component" value="Unassembled WGS sequence"/>
</dbReference>
<sequence length="69" mass="7110">MSSRGAVAIVAIALTGLLVYVVQLPPEPGDPGRTLVSAGTHGVHLSDLPALALWVAGMLACGVLWRRAH</sequence>